<dbReference type="Gene3D" id="2.60.120.380">
    <property type="match status" value="1"/>
</dbReference>
<dbReference type="SUPFAM" id="SSF53300">
    <property type="entry name" value="vWA-like"/>
    <property type="match status" value="1"/>
</dbReference>
<evidence type="ECO:0000313" key="3">
    <source>
        <dbReference type="Proteomes" id="UP000807825"/>
    </source>
</evidence>
<evidence type="ECO:0000256" key="1">
    <source>
        <dbReference type="SAM" id="SignalP"/>
    </source>
</evidence>
<feature type="non-terminal residue" evidence="2">
    <location>
        <position position="615"/>
    </location>
</feature>
<proteinExistence type="predicted"/>
<dbReference type="Gene3D" id="3.40.50.410">
    <property type="entry name" value="von Willebrand factor, type A domain"/>
    <property type="match status" value="1"/>
</dbReference>
<feature type="chain" id="PRO_5039594874" evidence="1">
    <location>
        <begin position="31"/>
        <end position="615"/>
    </location>
</feature>
<protein>
    <submittedName>
        <fullName evidence="2">VWA domain-containing protein</fullName>
    </submittedName>
</protein>
<evidence type="ECO:0000313" key="2">
    <source>
        <dbReference type="EMBL" id="MBI5247960.1"/>
    </source>
</evidence>
<name>A0A9D6UZL3_9BACT</name>
<dbReference type="Proteomes" id="UP000807825">
    <property type="component" value="Unassembled WGS sequence"/>
</dbReference>
<sequence length="615" mass="67402">MTLRKIWFIRSCLAAMALMFLNFAEGSYNACVTPPMVGIGAKPNVMIVMDHSGSMQFPAYIPGNFVRYYANGSHVADCDSRDGEPALEQYKSYDPIVSFYGYFESDVYYVYNTADLKNPYFETSANPPVSPVKFTASSSKASAGIWFTAAGHNFKTGDVVAFFNLTSHTAMNSKNGRAFRVEEVSGDRFRVNYQWNGVPDQDTGSVIKRVIGEVRTGLSGNILNFVTTSRIDASLKSLIGGKADCTGENCFLRSQGSRRYFRENSNIDAGFYVRPGTIENPENFDTGDYYSKDVFLTIEPVVKGKLDERDPLSTGRTQDGLPERRTEVWYFTLKESRTVTIKVESSAFSPSLYLFQGQRPGAPYISKSANSVVSGKAVMTSLLTPGTYSVEVTSDAGTSSQGAYAVLANVDLQSDAHPSHNASKPKIGAMADARVRLKVPKSARSGIVQDTFDKIRYGFMYYKGEQEKDHGKILVGCENGDLARLVDAIQGMPGATGSYSQAIYPYGATPTGTALSEAYSYFTQTQSPRNPDFVALGTSKDPYYDSAGAVSCRRSYVLLVSDGQWNSGGDPVVDALRLRRESSGSEDLRPDMSGLQYAKTLSFYSFGEEVGRRSM</sequence>
<reference evidence="2" key="1">
    <citation type="submission" date="2020-07" db="EMBL/GenBank/DDBJ databases">
        <title>Huge and variable diversity of episymbiotic CPR bacteria and DPANN archaea in groundwater ecosystems.</title>
        <authorList>
            <person name="He C.Y."/>
            <person name="Keren R."/>
            <person name="Whittaker M."/>
            <person name="Farag I.F."/>
            <person name="Doudna J."/>
            <person name="Cate J.H.D."/>
            <person name="Banfield J.F."/>
        </authorList>
    </citation>
    <scope>NUCLEOTIDE SEQUENCE</scope>
    <source>
        <strain evidence="2">NC_groundwater_1664_Pr3_B-0.1um_52_9</strain>
    </source>
</reference>
<keyword evidence="1" id="KW-0732">Signal</keyword>
<comment type="caution">
    <text evidence="2">The sequence shown here is derived from an EMBL/GenBank/DDBJ whole genome shotgun (WGS) entry which is preliminary data.</text>
</comment>
<gene>
    <name evidence="2" type="ORF">HY912_00565</name>
</gene>
<organism evidence="2 3">
    <name type="scientific">Desulfomonile tiedjei</name>
    <dbReference type="NCBI Taxonomy" id="2358"/>
    <lineage>
        <taxon>Bacteria</taxon>
        <taxon>Pseudomonadati</taxon>
        <taxon>Thermodesulfobacteriota</taxon>
        <taxon>Desulfomonilia</taxon>
        <taxon>Desulfomonilales</taxon>
        <taxon>Desulfomonilaceae</taxon>
        <taxon>Desulfomonile</taxon>
    </lineage>
</organism>
<dbReference type="AlphaFoldDB" id="A0A9D6UZL3"/>
<accession>A0A9D6UZL3</accession>
<feature type="signal peptide" evidence="1">
    <location>
        <begin position="1"/>
        <end position="30"/>
    </location>
</feature>
<dbReference type="EMBL" id="JACRDE010000018">
    <property type="protein sequence ID" value="MBI5247960.1"/>
    <property type="molecule type" value="Genomic_DNA"/>
</dbReference>
<dbReference type="InterPro" id="IPR036465">
    <property type="entry name" value="vWFA_dom_sf"/>
</dbReference>